<name>A0ABI7VX27_FELCA</name>
<dbReference type="PROSITE" id="PS00237">
    <property type="entry name" value="G_PROTEIN_RECEP_F1_1"/>
    <property type="match status" value="1"/>
</dbReference>
<keyword evidence="3" id="KW-1003">Cell membrane</keyword>
<keyword evidence="10" id="KW-0807">Transducer</keyword>
<dbReference type="Gene3D" id="1.20.1070.10">
    <property type="entry name" value="Rhodopsin 7-helix transmembrane proteins"/>
    <property type="match status" value="1"/>
</dbReference>
<dbReference type="PROSITE" id="PS50262">
    <property type="entry name" value="G_PROTEIN_RECEP_F1_2"/>
    <property type="match status" value="1"/>
</dbReference>
<dbReference type="SUPFAM" id="SSF81321">
    <property type="entry name" value="Family A G protein-coupled receptor-like"/>
    <property type="match status" value="1"/>
</dbReference>
<reference evidence="12" key="2">
    <citation type="submission" date="2025-08" db="UniProtKB">
        <authorList>
            <consortium name="Ensembl"/>
        </authorList>
    </citation>
    <scope>IDENTIFICATION</scope>
    <source>
        <strain evidence="12">breed Abyssinian</strain>
    </source>
</reference>
<reference evidence="12" key="3">
    <citation type="submission" date="2025-09" db="UniProtKB">
        <authorList>
            <consortium name="Ensembl"/>
        </authorList>
    </citation>
    <scope>IDENTIFICATION</scope>
    <source>
        <strain evidence="12">breed Abyssinian</strain>
    </source>
</reference>
<evidence type="ECO:0000256" key="10">
    <source>
        <dbReference type="ARBA" id="ARBA00023224"/>
    </source>
</evidence>
<proteinExistence type="predicted"/>
<evidence type="ECO:0000256" key="4">
    <source>
        <dbReference type="ARBA" id="ARBA00022692"/>
    </source>
</evidence>
<evidence type="ECO:0000313" key="12">
    <source>
        <dbReference type="Ensembl" id="ENSFCTP00005001418.1"/>
    </source>
</evidence>
<keyword evidence="9" id="KW-0675">Receptor</keyword>
<keyword evidence="5" id="KW-0716">Sensory transduction</keyword>
<dbReference type="PANTHER" id="PTHR26452">
    <property type="entry name" value="OLFACTORY RECEPTOR"/>
    <property type="match status" value="1"/>
</dbReference>
<dbReference type="GeneTree" id="ENSGT00940000161454"/>
<comment type="subcellular location">
    <subcellularLocation>
        <location evidence="2">Cell membrane</location>
        <topology evidence="2">Multi-pass membrane protein</topology>
    </subcellularLocation>
</comment>
<keyword evidence="6" id="KW-1133">Transmembrane helix</keyword>
<evidence type="ECO:0000256" key="3">
    <source>
        <dbReference type="ARBA" id="ARBA00022475"/>
    </source>
</evidence>
<keyword evidence="13" id="KW-1185">Reference proteome</keyword>
<keyword evidence="4" id="KW-0812">Transmembrane</keyword>
<accession>A0ABI7VX27</accession>
<sequence length="182" mass="20279">MDSRLHTPMYDFLVNLSLLDTAYISSTGPQVLEHLLAAVRTVPYRACLPQIFFLHFLAPWECFLLTAMACDRYAAIGRPPHHLVLLGRRTDPGRNGFHLPPACLGRCVRPHRPCSSTEVLRASPHHPLLLWPPSTDQTLLLKHVGQRACHVRLQFRGGSCTPCPGCDLLCTCCGCDSQDSLR</sequence>
<dbReference type="InterPro" id="IPR017452">
    <property type="entry name" value="GPCR_Rhodpsn_7TM"/>
</dbReference>
<dbReference type="InterPro" id="IPR000725">
    <property type="entry name" value="Olfact_rcpt"/>
</dbReference>
<keyword evidence="5" id="KW-0552">Olfaction</keyword>
<evidence type="ECO:0000256" key="2">
    <source>
        <dbReference type="ARBA" id="ARBA00004651"/>
    </source>
</evidence>
<evidence type="ECO:0000256" key="7">
    <source>
        <dbReference type="ARBA" id="ARBA00023040"/>
    </source>
</evidence>
<evidence type="ECO:0000256" key="9">
    <source>
        <dbReference type="ARBA" id="ARBA00023170"/>
    </source>
</evidence>
<evidence type="ECO:0000256" key="8">
    <source>
        <dbReference type="ARBA" id="ARBA00023136"/>
    </source>
</evidence>
<evidence type="ECO:0000256" key="6">
    <source>
        <dbReference type="ARBA" id="ARBA00022989"/>
    </source>
</evidence>
<evidence type="ECO:0000256" key="5">
    <source>
        <dbReference type="ARBA" id="ARBA00022725"/>
    </source>
</evidence>
<dbReference type="InterPro" id="IPR000276">
    <property type="entry name" value="GPCR_Rhodpsn"/>
</dbReference>
<evidence type="ECO:0000259" key="11">
    <source>
        <dbReference type="PROSITE" id="PS50262"/>
    </source>
</evidence>
<comment type="function">
    <text evidence="1">Putative odorant or sperm cell receptor.</text>
</comment>
<dbReference type="Ensembl" id="ENSFCTT00005002425.1">
    <property type="protein sequence ID" value="ENSFCTP00005001418.1"/>
    <property type="gene ID" value="ENSFCTG00005000930.1"/>
</dbReference>
<dbReference type="Proteomes" id="UP000823872">
    <property type="component" value="Chromosome X"/>
</dbReference>
<keyword evidence="8" id="KW-0472">Membrane</keyword>
<dbReference type="Pfam" id="PF13853">
    <property type="entry name" value="7tm_4"/>
    <property type="match status" value="1"/>
</dbReference>
<dbReference type="InterPro" id="IPR050516">
    <property type="entry name" value="Olfactory_GPCR"/>
</dbReference>
<evidence type="ECO:0000313" key="13">
    <source>
        <dbReference type="Proteomes" id="UP000823872"/>
    </source>
</evidence>
<keyword evidence="7" id="KW-0297">G-protein coupled receptor</keyword>
<reference evidence="12 13" key="1">
    <citation type="submission" date="2021-02" db="EMBL/GenBank/DDBJ databases">
        <title>Safari Cat Assemblies.</title>
        <authorList>
            <person name="Bredemeyer K.R."/>
            <person name="Murphy W.J."/>
        </authorList>
    </citation>
    <scope>NUCLEOTIDE SEQUENCE [LARGE SCALE GENOMIC DNA]</scope>
</reference>
<organism evidence="12 13">
    <name type="scientific">Felis catus</name>
    <name type="common">Cat</name>
    <name type="synonym">Felis silvestris catus</name>
    <dbReference type="NCBI Taxonomy" id="9685"/>
    <lineage>
        <taxon>Eukaryota</taxon>
        <taxon>Metazoa</taxon>
        <taxon>Chordata</taxon>
        <taxon>Craniata</taxon>
        <taxon>Vertebrata</taxon>
        <taxon>Euteleostomi</taxon>
        <taxon>Mammalia</taxon>
        <taxon>Eutheria</taxon>
        <taxon>Laurasiatheria</taxon>
        <taxon>Carnivora</taxon>
        <taxon>Feliformia</taxon>
        <taxon>Felidae</taxon>
        <taxon>Felinae</taxon>
        <taxon>Felis</taxon>
    </lineage>
</organism>
<evidence type="ECO:0000256" key="1">
    <source>
        <dbReference type="ARBA" id="ARBA00003929"/>
    </source>
</evidence>
<protein>
    <recommendedName>
        <fullName evidence="11">G-protein coupled receptors family 1 profile domain-containing protein</fullName>
    </recommendedName>
</protein>
<feature type="domain" description="G-protein coupled receptors family 1 profile" evidence="11">
    <location>
        <begin position="1"/>
        <end position="79"/>
    </location>
</feature>